<name>A0A521DBD0_9RHOB</name>
<sequence>MDRMTYDRRLSAQKKNCRSAAETLISASNQAQEGLIAAAGEAVIPAVAESPIPVLAAKNRTPDRLMRRATKVAGSSRAA</sequence>
<dbReference type="EMBL" id="FXTK01000007">
    <property type="protein sequence ID" value="SMO68200.1"/>
    <property type="molecule type" value="Genomic_DNA"/>
</dbReference>
<dbReference type="AlphaFoldDB" id="A0A521DBD0"/>
<protein>
    <submittedName>
        <fullName evidence="1">Uncharacterized protein</fullName>
    </submittedName>
</protein>
<keyword evidence="2" id="KW-1185">Reference proteome</keyword>
<proteinExistence type="predicted"/>
<organism evidence="1 2">
    <name type="scientific">Paracoccus laeviglucosivorans</name>
    <dbReference type="NCBI Taxonomy" id="1197861"/>
    <lineage>
        <taxon>Bacteria</taxon>
        <taxon>Pseudomonadati</taxon>
        <taxon>Pseudomonadota</taxon>
        <taxon>Alphaproteobacteria</taxon>
        <taxon>Rhodobacterales</taxon>
        <taxon>Paracoccaceae</taxon>
        <taxon>Paracoccus</taxon>
    </lineage>
</organism>
<reference evidence="1 2" key="1">
    <citation type="submission" date="2017-05" db="EMBL/GenBank/DDBJ databases">
        <authorList>
            <person name="Varghese N."/>
            <person name="Submissions S."/>
        </authorList>
    </citation>
    <scope>NUCLEOTIDE SEQUENCE [LARGE SCALE GENOMIC DNA]</scope>
    <source>
        <strain evidence="1 2">DSM 100094</strain>
    </source>
</reference>
<dbReference type="Proteomes" id="UP000319014">
    <property type="component" value="Unassembled WGS sequence"/>
</dbReference>
<gene>
    <name evidence="1" type="ORF">SAMN06265221_10725</name>
</gene>
<evidence type="ECO:0000313" key="2">
    <source>
        <dbReference type="Proteomes" id="UP000319014"/>
    </source>
</evidence>
<evidence type="ECO:0000313" key="1">
    <source>
        <dbReference type="EMBL" id="SMO68200.1"/>
    </source>
</evidence>
<accession>A0A521DBD0</accession>